<accession>A0A9X2Q7D6</accession>
<gene>
    <name evidence="1" type="ORF">GGP61_003203</name>
</gene>
<dbReference type="Proteomes" id="UP001155057">
    <property type="component" value="Unassembled WGS sequence"/>
</dbReference>
<organism evidence="1 2">
    <name type="scientific">Salinibacter ruber</name>
    <dbReference type="NCBI Taxonomy" id="146919"/>
    <lineage>
        <taxon>Bacteria</taxon>
        <taxon>Pseudomonadati</taxon>
        <taxon>Rhodothermota</taxon>
        <taxon>Rhodothermia</taxon>
        <taxon>Rhodothermales</taxon>
        <taxon>Salinibacteraceae</taxon>
        <taxon>Salinibacter</taxon>
    </lineage>
</organism>
<evidence type="ECO:0000313" key="1">
    <source>
        <dbReference type="EMBL" id="MCS3711570.1"/>
    </source>
</evidence>
<dbReference type="EMBL" id="JANUAE010000015">
    <property type="protein sequence ID" value="MCS3711570.1"/>
    <property type="molecule type" value="Genomic_DNA"/>
</dbReference>
<sequence length="79" mass="9096">MSKQVTLVDSHENHEREVEVSVGEVIKIKDGPRSIYISLDRDDGRLRVEMVDEEQNLIITEENNQPKYDNVNAFLGPNE</sequence>
<protein>
    <submittedName>
        <fullName evidence="1">Flagellar hook assembly protein FlgD</fullName>
    </submittedName>
</protein>
<reference evidence="1" key="1">
    <citation type="submission" date="2022-08" db="EMBL/GenBank/DDBJ databases">
        <title>Genomic Encyclopedia of Type Strains, Phase V (KMG-V): Genome sequencing to study the core and pangenomes of soil and plant-associated prokaryotes.</title>
        <authorList>
            <person name="Whitman W."/>
        </authorList>
    </citation>
    <scope>NUCLEOTIDE SEQUENCE</scope>
    <source>
        <strain evidence="1">SP3049</strain>
    </source>
</reference>
<dbReference type="RefSeq" id="WP_259124406.1">
    <property type="nucleotide sequence ID" value="NZ_JANUAE010000015.1"/>
</dbReference>
<keyword evidence="1" id="KW-0282">Flagellum</keyword>
<proteinExistence type="predicted"/>
<evidence type="ECO:0000313" key="2">
    <source>
        <dbReference type="Proteomes" id="UP001155057"/>
    </source>
</evidence>
<keyword evidence="1" id="KW-0966">Cell projection</keyword>
<comment type="caution">
    <text evidence="1">The sequence shown here is derived from an EMBL/GenBank/DDBJ whole genome shotgun (WGS) entry which is preliminary data.</text>
</comment>
<dbReference type="AlphaFoldDB" id="A0A9X2Q7D6"/>
<name>A0A9X2Q7D6_9BACT</name>
<keyword evidence="1" id="KW-0969">Cilium</keyword>